<dbReference type="PRINTS" id="PR00922">
    <property type="entry name" value="DADACBPTASE3"/>
</dbReference>
<name>A0A220UGE2_9MICO</name>
<dbReference type="OrthoDB" id="56883at2"/>
<dbReference type="AlphaFoldDB" id="A0A220UGE2"/>
<evidence type="ECO:0000256" key="1">
    <source>
        <dbReference type="ARBA" id="ARBA00006096"/>
    </source>
</evidence>
<accession>A0A220UGE2</accession>
<keyword evidence="3" id="KW-0645">Protease</keyword>
<dbReference type="EMBL" id="CP022316">
    <property type="protein sequence ID" value="ASK66793.1"/>
    <property type="molecule type" value="Genomic_DNA"/>
</dbReference>
<comment type="similarity">
    <text evidence="1">Belongs to the peptidase S13 family.</text>
</comment>
<dbReference type="GO" id="GO:0000270">
    <property type="term" value="P:peptidoglycan metabolic process"/>
    <property type="evidence" value="ECO:0007669"/>
    <property type="project" value="TreeGrafter"/>
</dbReference>
<sequence length="469" mass="47666">MAASAIERIWRTTAIVMCAAVPTSFYVLGDLTDAFPGVLTVRSEAAGPEFGPRAVAEDWERVGAEDLLPAPKPAASPADTADLAERMAAGADLPVVAGGLAFSVVDAETGRTLAAREEGTALVPASTLKLLTAAAVLRQYRGDEVLTTRAVVQDGVITLVGGGDMTLSEDDLRELATQAATLAGAQGATEVSVALDDSYLDGGANPAWGNNGRAGGWVTPTASLALEEGWLDGEQYGPKSATPARDAAERFAELLEEAGLTVAGEVTGARAPEGAPAAEIHSETIAELVRHTLLISDNTTAELLAHLVALARGEETTPAGAAAAVDAEIRELAEEIGVAPEVIASLEIHDGSGLSRQNRVPPALLSAVLADVASGKAPALEQILFDVPIAGLSGTLADRFEAEGTEDASGLVRGKTGYLGGAATLAGVTVLPDGRTVGYSIVVHGFDGADAAAARAAVDEVAAEMVQVD</sequence>
<dbReference type="Gene3D" id="3.40.710.10">
    <property type="entry name" value="DD-peptidase/beta-lactamase superfamily"/>
    <property type="match status" value="1"/>
</dbReference>
<keyword evidence="4" id="KW-1185">Reference proteome</keyword>
<evidence type="ECO:0000256" key="2">
    <source>
        <dbReference type="ARBA" id="ARBA00022801"/>
    </source>
</evidence>
<dbReference type="InterPro" id="IPR000667">
    <property type="entry name" value="Peptidase_S13"/>
</dbReference>
<dbReference type="SUPFAM" id="SSF56601">
    <property type="entry name" value="beta-lactamase/transpeptidase-like"/>
    <property type="match status" value="1"/>
</dbReference>
<gene>
    <name evidence="3" type="ORF">CFK39_14350</name>
</gene>
<organism evidence="3 4">
    <name type="scientific">Brachybacterium avium</name>
    <dbReference type="NCBI Taxonomy" id="2017485"/>
    <lineage>
        <taxon>Bacteria</taxon>
        <taxon>Bacillati</taxon>
        <taxon>Actinomycetota</taxon>
        <taxon>Actinomycetes</taxon>
        <taxon>Micrococcales</taxon>
        <taxon>Dermabacteraceae</taxon>
        <taxon>Brachybacterium</taxon>
    </lineage>
</organism>
<keyword evidence="3" id="KW-0121">Carboxypeptidase</keyword>
<dbReference type="GO" id="GO:0006508">
    <property type="term" value="P:proteolysis"/>
    <property type="evidence" value="ECO:0007669"/>
    <property type="project" value="InterPro"/>
</dbReference>
<dbReference type="KEGG" id="brv:CFK39_14350"/>
<dbReference type="InterPro" id="IPR012338">
    <property type="entry name" value="Beta-lactam/transpept-like"/>
</dbReference>
<dbReference type="Gene3D" id="3.50.80.20">
    <property type="entry name" value="D-Ala-D-Ala carboxypeptidase C, peptidase S13"/>
    <property type="match status" value="1"/>
</dbReference>
<evidence type="ECO:0000313" key="4">
    <source>
        <dbReference type="Proteomes" id="UP000198398"/>
    </source>
</evidence>
<reference evidence="4" key="1">
    <citation type="submission" date="2017-07" db="EMBL/GenBank/DDBJ databases">
        <title>Brachybacterium sp. VR2415.</title>
        <authorList>
            <person name="Tak E.J."/>
            <person name="Bae J.-W."/>
        </authorList>
    </citation>
    <scope>NUCLEOTIDE SEQUENCE [LARGE SCALE GENOMIC DNA]</scope>
    <source>
        <strain evidence="4">VR2415</strain>
    </source>
</reference>
<dbReference type="Proteomes" id="UP000198398">
    <property type="component" value="Chromosome"/>
</dbReference>
<evidence type="ECO:0000313" key="3">
    <source>
        <dbReference type="EMBL" id="ASK66793.1"/>
    </source>
</evidence>
<protein>
    <submittedName>
        <fullName evidence="3">D-alanyl-D-alanine carboxypeptidase</fullName>
    </submittedName>
</protein>
<proteinExistence type="inferred from homology"/>
<dbReference type="PANTHER" id="PTHR30023:SF0">
    <property type="entry name" value="PENICILLIN-SENSITIVE CARBOXYPEPTIDASE A"/>
    <property type="match status" value="1"/>
</dbReference>
<dbReference type="GO" id="GO:0004185">
    <property type="term" value="F:serine-type carboxypeptidase activity"/>
    <property type="evidence" value="ECO:0007669"/>
    <property type="project" value="InterPro"/>
</dbReference>
<dbReference type="RefSeq" id="WP_089066029.1">
    <property type="nucleotide sequence ID" value="NZ_CP022316.1"/>
</dbReference>
<dbReference type="PANTHER" id="PTHR30023">
    <property type="entry name" value="D-ALANYL-D-ALANINE CARBOXYPEPTIDASE"/>
    <property type="match status" value="1"/>
</dbReference>
<dbReference type="Pfam" id="PF02113">
    <property type="entry name" value="Peptidase_S13"/>
    <property type="match status" value="2"/>
</dbReference>
<keyword evidence="2" id="KW-0378">Hydrolase</keyword>